<sequence>MSIVEMLSPFMYCSASPYNPRPIWSRLKSIFAAIPWWLWLCFPTCIRAAVYRRIADWCAVGEWNIQHLPVGLILKHTHDRSPFLEASNIAFVHKNTSIPVSQILDVIPSLSPNPSGFFIMKKIEGMTLHEWLRTRITFPPDSYITSTSMKMENSD</sequence>
<accession>A0A2H3BZT5</accession>
<gene>
    <name evidence="1" type="ORF">ARMSODRAFT_1011610</name>
</gene>
<protein>
    <submittedName>
        <fullName evidence="1">Uncharacterized protein</fullName>
    </submittedName>
</protein>
<dbReference type="AlphaFoldDB" id="A0A2H3BZT5"/>
<dbReference type="EMBL" id="KZ293416">
    <property type="protein sequence ID" value="PBK76345.1"/>
    <property type="molecule type" value="Genomic_DNA"/>
</dbReference>
<organism evidence="1 2">
    <name type="scientific">Armillaria solidipes</name>
    <dbReference type="NCBI Taxonomy" id="1076256"/>
    <lineage>
        <taxon>Eukaryota</taxon>
        <taxon>Fungi</taxon>
        <taxon>Dikarya</taxon>
        <taxon>Basidiomycota</taxon>
        <taxon>Agaricomycotina</taxon>
        <taxon>Agaricomycetes</taxon>
        <taxon>Agaricomycetidae</taxon>
        <taxon>Agaricales</taxon>
        <taxon>Marasmiineae</taxon>
        <taxon>Physalacriaceae</taxon>
        <taxon>Armillaria</taxon>
    </lineage>
</organism>
<evidence type="ECO:0000313" key="1">
    <source>
        <dbReference type="EMBL" id="PBK76345.1"/>
    </source>
</evidence>
<keyword evidence="2" id="KW-1185">Reference proteome</keyword>
<proteinExistence type="predicted"/>
<dbReference type="STRING" id="1076256.A0A2H3BZT5"/>
<dbReference type="Proteomes" id="UP000218334">
    <property type="component" value="Unassembled WGS sequence"/>
</dbReference>
<reference evidence="2" key="1">
    <citation type="journal article" date="2017" name="Nat. Ecol. Evol.">
        <title>Genome expansion and lineage-specific genetic innovations in the forest pathogenic fungi Armillaria.</title>
        <authorList>
            <person name="Sipos G."/>
            <person name="Prasanna A.N."/>
            <person name="Walter M.C."/>
            <person name="O'Connor E."/>
            <person name="Balint B."/>
            <person name="Krizsan K."/>
            <person name="Kiss B."/>
            <person name="Hess J."/>
            <person name="Varga T."/>
            <person name="Slot J."/>
            <person name="Riley R."/>
            <person name="Boka B."/>
            <person name="Rigling D."/>
            <person name="Barry K."/>
            <person name="Lee J."/>
            <person name="Mihaltcheva S."/>
            <person name="LaButti K."/>
            <person name="Lipzen A."/>
            <person name="Waldron R."/>
            <person name="Moloney N.M."/>
            <person name="Sperisen C."/>
            <person name="Kredics L."/>
            <person name="Vagvoelgyi C."/>
            <person name="Patrignani A."/>
            <person name="Fitzpatrick D."/>
            <person name="Nagy I."/>
            <person name="Doyle S."/>
            <person name="Anderson J.B."/>
            <person name="Grigoriev I.V."/>
            <person name="Gueldener U."/>
            <person name="Muensterkoetter M."/>
            <person name="Nagy L.G."/>
        </authorList>
    </citation>
    <scope>NUCLEOTIDE SEQUENCE [LARGE SCALE GENOMIC DNA]</scope>
    <source>
        <strain evidence="2">28-4</strain>
    </source>
</reference>
<name>A0A2H3BZT5_9AGAR</name>
<evidence type="ECO:0000313" key="2">
    <source>
        <dbReference type="Proteomes" id="UP000218334"/>
    </source>
</evidence>